<dbReference type="InterPro" id="IPR052164">
    <property type="entry name" value="Anthracycline_SecMetBiosynth"/>
</dbReference>
<dbReference type="EMBL" id="CP102382">
    <property type="protein sequence ID" value="UUV21546.1"/>
    <property type="molecule type" value="Genomic_DNA"/>
</dbReference>
<evidence type="ECO:0000259" key="1">
    <source>
        <dbReference type="PROSITE" id="PS51819"/>
    </source>
</evidence>
<dbReference type="InterPro" id="IPR041581">
    <property type="entry name" value="Glyoxalase_6"/>
</dbReference>
<dbReference type="InterPro" id="IPR037523">
    <property type="entry name" value="VOC_core"/>
</dbReference>
<dbReference type="PROSITE" id="PS51819">
    <property type="entry name" value="VOC"/>
    <property type="match status" value="1"/>
</dbReference>
<dbReference type="RefSeq" id="WP_257499471.1">
    <property type="nucleotide sequence ID" value="NZ_CP102382.1"/>
</dbReference>
<name>A0ABY5NSK9_9FLAO</name>
<protein>
    <submittedName>
        <fullName evidence="2">VOC family protein</fullName>
    </submittedName>
</protein>
<gene>
    <name evidence="2" type="ORF">NPX36_00360</name>
</gene>
<dbReference type="SUPFAM" id="SSF54593">
    <property type="entry name" value="Glyoxalase/Bleomycin resistance protein/Dihydroxybiphenyl dioxygenase"/>
    <property type="match status" value="1"/>
</dbReference>
<dbReference type="InterPro" id="IPR029068">
    <property type="entry name" value="Glyas_Bleomycin-R_OHBP_Dase"/>
</dbReference>
<keyword evidence="3" id="KW-1185">Reference proteome</keyword>
<evidence type="ECO:0000313" key="2">
    <source>
        <dbReference type="EMBL" id="UUV21546.1"/>
    </source>
</evidence>
<dbReference type="Proteomes" id="UP001317001">
    <property type="component" value="Chromosome"/>
</dbReference>
<sequence length="131" mass="14776">MSESKYKIGQFFWSDLTVPNANNLKDFYKEVTGWQVQEITMDDQGDSYVDYAMMINNETPAGGICHQRGVNKNIPPQWVMYINVENVEESLKKALSLGGKLIQESKKKDGTYNYVIVEDPEGAVFGLGKAQ</sequence>
<dbReference type="Gene3D" id="3.10.180.10">
    <property type="entry name" value="2,3-Dihydroxybiphenyl 1,2-Dioxygenase, domain 1"/>
    <property type="match status" value="1"/>
</dbReference>
<accession>A0ABY5NSK9</accession>
<feature type="domain" description="VOC" evidence="1">
    <location>
        <begin position="10"/>
        <end position="130"/>
    </location>
</feature>
<organism evidence="2 3">
    <name type="scientific">Paenimyroides aestuarii</name>
    <dbReference type="NCBI Taxonomy" id="2968490"/>
    <lineage>
        <taxon>Bacteria</taxon>
        <taxon>Pseudomonadati</taxon>
        <taxon>Bacteroidota</taxon>
        <taxon>Flavobacteriia</taxon>
        <taxon>Flavobacteriales</taxon>
        <taxon>Flavobacteriaceae</taxon>
        <taxon>Paenimyroides</taxon>
    </lineage>
</organism>
<proteinExistence type="predicted"/>
<evidence type="ECO:0000313" key="3">
    <source>
        <dbReference type="Proteomes" id="UP001317001"/>
    </source>
</evidence>
<dbReference type="PANTHER" id="PTHR33993">
    <property type="entry name" value="GLYOXALASE-RELATED"/>
    <property type="match status" value="1"/>
</dbReference>
<reference evidence="2 3" key="1">
    <citation type="submission" date="2022-08" db="EMBL/GenBank/DDBJ databases">
        <title>Myroides zhujiangensis sp. nov., a novel bacterium isolated from sediment in the Pearl River Estuary.</title>
        <authorList>
            <person name="Cui L."/>
        </authorList>
    </citation>
    <scope>NUCLEOTIDE SEQUENCE [LARGE SCALE GENOMIC DNA]</scope>
    <source>
        <strain evidence="2 3">SCSIO 72103</strain>
    </source>
</reference>
<dbReference type="Pfam" id="PF18029">
    <property type="entry name" value="Glyoxalase_6"/>
    <property type="match status" value="1"/>
</dbReference>
<dbReference type="CDD" id="cd07247">
    <property type="entry name" value="SgaA_N_like"/>
    <property type="match status" value="1"/>
</dbReference>
<dbReference type="PANTHER" id="PTHR33993:SF14">
    <property type="entry name" value="GB|AAF24581.1"/>
    <property type="match status" value="1"/>
</dbReference>